<reference evidence="2" key="1">
    <citation type="submission" date="2013-11" db="EMBL/GenBank/DDBJ databases">
        <authorList>
            <person name="Sternberg P."/>
            <person name="Dillman A."/>
            <person name="Macchietto M."/>
        </authorList>
    </citation>
    <scope>NUCLEOTIDE SEQUENCE</scope>
    <source>
        <strain evidence="2">ALL</strain>
    </source>
</reference>
<sequence length="153" mass="18450">MGPENALIVELYVPCTKKRYNCRLEGVHENMDQMHELVQSLRQEIDNWDPKMSELKRKVARLEDPQEEDITEPLNSEDGVDRQSSFEELSLRFDEQADRFGMRLKRFERIFRSWKTREKTWNPRIQNLRFRMLLLLRKSRKHSMSKQSVLKPG</sequence>
<evidence type="ECO:0000313" key="2">
    <source>
        <dbReference type="EMBL" id="TKR81365.1"/>
    </source>
</evidence>
<accession>A0A4V6XW84</accession>
<proteinExistence type="predicted"/>
<dbReference type="AlphaFoldDB" id="A0A4V6XW84"/>
<protein>
    <submittedName>
        <fullName evidence="2">Uncharacterized protein</fullName>
    </submittedName>
</protein>
<reference evidence="2" key="2">
    <citation type="journal article" date="2015" name="Genome Biol.">
        <title>Comparative genomics of Steinernema reveals deeply conserved gene regulatory networks.</title>
        <authorList>
            <person name="Dillman A.R."/>
            <person name="Macchietto M."/>
            <person name="Porter C.F."/>
            <person name="Rogers A."/>
            <person name="Williams B."/>
            <person name="Antoshechkin I."/>
            <person name="Lee M.M."/>
            <person name="Goodwin Z."/>
            <person name="Lu X."/>
            <person name="Lewis E.E."/>
            <person name="Goodrich-Blair H."/>
            <person name="Stock S.P."/>
            <person name="Adams B.J."/>
            <person name="Sternberg P.W."/>
            <person name="Mortazavi A."/>
        </authorList>
    </citation>
    <scope>NUCLEOTIDE SEQUENCE [LARGE SCALE GENOMIC DNA]</scope>
    <source>
        <strain evidence="2">ALL</strain>
    </source>
</reference>
<feature type="region of interest" description="Disordered" evidence="1">
    <location>
        <begin position="61"/>
        <end position="82"/>
    </location>
</feature>
<dbReference type="EMBL" id="AZBU02000004">
    <property type="protein sequence ID" value="TKR81365.1"/>
    <property type="molecule type" value="Genomic_DNA"/>
</dbReference>
<reference evidence="2" key="3">
    <citation type="journal article" date="2019" name="G3 (Bethesda)">
        <title>Hybrid Assembly of the Genome of the Entomopathogenic Nematode Steinernema carpocapsae Identifies the X-Chromosome.</title>
        <authorList>
            <person name="Serra L."/>
            <person name="Macchietto M."/>
            <person name="Macias-Munoz A."/>
            <person name="McGill C.J."/>
            <person name="Rodriguez I.M."/>
            <person name="Rodriguez B."/>
            <person name="Murad R."/>
            <person name="Mortazavi A."/>
        </authorList>
    </citation>
    <scope>NUCLEOTIDE SEQUENCE</scope>
    <source>
        <strain evidence="2">ALL</strain>
    </source>
</reference>
<organism evidence="2">
    <name type="scientific">Steinernema carpocapsae</name>
    <name type="common">Entomopathogenic nematode</name>
    <dbReference type="NCBI Taxonomy" id="34508"/>
    <lineage>
        <taxon>Eukaryota</taxon>
        <taxon>Metazoa</taxon>
        <taxon>Ecdysozoa</taxon>
        <taxon>Nematoda</taxon>
        <taxon>Chromadorea</taxon>
        <taxon>Rhabditida</taxon>
        <taxon>Tylenchina</taxon>
        <taxon>Panagrolaimomorpha</taxon>
        <taxon>Strongyloidoidea</taxon>
        <taxon>Steinernematidae</taxon>
        <taxon>Steinernema</taxon>
    </lineage>
</organism>
<evidence type="ECO:0000256" key="1">
    <source>
        <dbReference type="SAM" id="MobiDB-lite"/>
    </source>
</evidence>
<comment type="caution">
    <text evidence="2">The sequence shown here is derived from an EMBL/GenBank/DDBJ whole genome shotgun (WGS) entry which is preliminary data.</text>
</comment>
<name>A0A4V6XW84_STECR</name>
<gene>
    <name evidence="2" type="ORF">L596_015245</name>
</gene>